<dbReference type="EMBL" id="JAPFRF010000003">
    <property type="protein sequence ID" value="KAJ7338494.1"/>
    <property type="molecule type" value="Genomic_DNA"/>
</dbReference>
<dbReference type="InterPro" id="IPR027827">
    <property type="entry name" value="Tex56"/>
</dbReference>
<name>A0A9Q0Y469_9SAUR</name>
<keyword evidence="3" id="KW-1185">Reference proteome</keyword>
<feature type="compositionally biased region" description="Polar residues" evidence="1">
    <location>
        <begin position="10"/>
        <end position="21"/>
    </location>
</feature>
<proteinExistence type="predicted"/>
<dbReference type="Pfam" id="PF15023">
    <property type="entry name" value="DUF4523"/>
    <property type="match status" value="1"/>
</dbReference>
<dbReference type="PANTHER" id="PTHR35968">
    <property type="entry name" value="CHROMOSOME 6 C6ORF201 HOMOLOG"/>
    <property type="match status" value="1"/>
</dbReference>
<dbReference type="OrthoDB" id="6077037at2759"/>
<reference evidence="2" key="1">
    <citation type="journal article" date="2023" name="DNA Res.">
        <title>Chromosome-level genome assembly of Phrynocephalus forsythii using third-generation DNA sequencing and Hi-C analysis.</title>
        <authorList>
            <person name="Qi Y."/>
            <person name="Zhao W."/>
            <person name="Zhao Y."/>
            <person name="Niu C."/>
            <person name="Cao S."/>
            <person name="Zhang Y."/>
        </authorList>
    </citation>
    <scope>NUCLEOTIDE SEQUENCE</scope>
    <source>
        <tissue evidence="2">Muscle</tissue>
    </source>
</reference>
<dbReference type="PANTHER" id="PTHR35968:SF1">
    <property type="entry name" value="TESTIS EXPRESSED PROTEIN 56"/>
    <property type="match status" value="1"/>
</dbReference>
<accession>A0A9Q0Y469</accession>
<evidence type="ECO:0000256" key="1">
    <source>
        <dbReference type="SAM" id="MobiDB-lite"/>
    </source>
</evidence>
<dbReference type="AlphaFoldDB" id="A0A9Q0Y469"/>
<sequence length="293" mass="34284">MLHKDKSNKDVCSSSWQTSWGTGRQRNPWFFSIEWQLYSYQQNMKKKERKKKEKEKMIPLKIFPLKFPQVAIQQTIKKKGIVPTNRSSLNLPSLVMYQKLNSWDKQDEINHGFLKLSALYCHLQDPLKELLLRCASEDQDKCYKASYFDMFRIDDLPQKTCSSPQPDHMPLSKRFISNKAANEYKAYGVYRQGAPMATIVARWTPKTMLTQYDKKSVVQELAKFGEIESVTPFGRQTVVVIFKEIRSACKAISAFPPNGPERSMQCFWYHKFMSKYQTSKFRKTRNAARLVIS</sequence>
<evidence type="ECO:0000313" key="3">
    <source>
        <dbReference type="Proteomes" id="UP001142489"/>
    </source>
</evidence>
<protein>
    <submittedName>
        <fullName evidence="2">Uncharacterized protein</fullName>
    </submittedName>
</protein>
<comment type="caution">
    <text evidence="2">The sequence shown here is derived from an EMBL/GenBank/DDBJ whole genome shotgun (WGS) entry which is preliminary data.</text>
</comment>
<gene>
    <name evidence="2" type="ORF">JRQ81_012391</name>
</gene>
<organism evidence="2 3">
    <name type="scientific">Phrynocephalus forsythii</name>
    <dbReference type="NCBI Taxonomy" id="171643"/>
    <lineage>
        <taxon>Eukaryota</taxon>
        <taxon>Metazoa</taxon>
        <taxon>Chordata</taxon>
        <taxon>Craniata</taxon>
        <taxon>Vertebrata</taxon>
        <taxon>Euteleostomi</taxon>
        <taxon>Lepidosauria</taxon>
        <taxon>Squamata</taxon>
        <taxon>Bifurcata</taxon>
        <taxon>Unidentata</taxon>
        <taxon>Episquamata</taxon>
        <taxon>Toxicofera</taxon>
        <taxon>Iguania</taxon>
        <taxon>Acrodonta</taxon>
        <taxon>Agamidae</taxon>
        <taxon>Agaminae</taxon>
        <taxon>Phrynocephalus</taxon>
    </lineage>
</organism>
<dbReference type="Proteomes" id="UP001142489">
    <property type="component" value="Unassembled WGS sequence"/>
</dbReference>
<feature type="region of interest" description="Disordered" evidence="1">
    <location>
        <begin position="1"/>
        <end position="21"/>
    </location>
</feature>
<evidence type="ECO:0000313" key="2">
    <source>
        <dbReference type="EMBL" id="KAJ7338494.1"/>
    </source>
</evidence>